<dbReference type="InterPro" id="IPR036079">
    <property type="entry name" value="ATPase_csu/dsu_sf"/>
</dbReference>
<dbReference type="Gene3D" id="1.10.132.50">
    <property type="entry name" value="ATP synthase (C/AC39) subunit, domain 3"/>
    <property type="match status" value="3"/>
</dbReference>
<dbReference type="AlphaFoldDB" id="A0A941CPN2"/>
<protein>
    <submittedName>
        <fullName evidence="3">V-type ATPase subunit</fullName>
    </submittedName>
</protein>
<dbReference type="InterPro" id="IPR050873">
    <property type="entry name" value="V-ATPase_V0D/AC39_subunit"/>
</dbReference>
<keyword evidence="4" id="KW-1185">Reference proteome</keyword>
<sequence>MKNMDSPAIASKAKAMYGNRLKQEDYEELIRKRSVPEIAAYLKNETDYGASLKDIYENTIHRGQLEQLIRRHMFQRLLKLLKFSQLTKNEFYKMNLIQREIDIILMSVRALTPDKFEDDDRFDDMVMSLPVFLNDYLSFNMAALPSAKTFGDILKVLERTPYHGILQAYPPDKEGKLDYTSMERELQSYYYEYVFEVINRTFKGKRKKELLEIYRTQIELSNITKIYRFKKFFKVTNAEIRKAMLGNKTRMSRAQIDELIELPTAEDVLKALESSKYHLYIDDDDYVFIEYYANKIKYNLAKRYMHFSIDAPLIFTAYSILFETEVQNLVNIIEGIRYETPIEEIEKLLIY</sequence>
<dbReference type="PANTHER" id="PTHR38682:SF1">
    <property type="entry name" value="V-TYPE ATP SYNTHASE SUBUNIT C"/>
    <property type="match status" value="1"/>
</dbReference>
<reference evidence="3" key="1">
    <citation type="submission" date="2021-04" db="EMBL/GenBank/DDBJ databases">
        <title>Proteiniclasticum sedimins sp. nov., an obligate anaerobic bacterium isolated from anaerobic sludge.</title>
        <authorList>
            <person name="Liu J."/>
        </authorList>
    </citation>
    <scope>NUCLEOTIDE SEQUENCE</scope>
    <source>
        <strain evidence="3">BAD-10</strain>
    </source>
</reference>
<dbReference type="Pfam" id="PF01992">
    <property type="entry name" value="vATP-synt_AC39"/>
    <property type="match status" value="1"/>
</dbReference>
<accession>A0A941CPN2</accession>
<keyword evidence="2" id="KW-0406">Ion transport</keyword>
<evidence type="ECO:0000313" key="3">
    <source>
        <dbReference type="EMBL" id="MBR0575344.1"/>
    </source>
</evidence>
<organism evidence="3 4">
    <name type="scientific">Proteiniclasticum sediminis</name>
    <dbReference type="NCBI Taxonomy" id="2804028"/>
    <lineage>
        <taxon>Bacteria</taxon>
        <taxon>Bacillati</taxon>
        <taxon>Bacillota</taxon>
        <taxon>Clostridia</taxon>
        <taxon>Eubacteriales</taxon>
        <taxon>Clostridiaceae</taxon>
        <taxon>Proteiniclasticum</taxon>
    </lineage>
</organism>
<dbReference type="RefSeq" id="WP_211799869.1">
    <property type="nucleotide sequence ID" value="NZ_JAGSCS010000003.1"/>
</dbReference>
<gene>
    <name evidence="3" type="ORF">KCG48_03220</name>
</gene>
<name>A0A941CPN2_9CLOT</name>
<dbReference type="Proteomes" id="UP000675379">
    <property type="component" value="Unassembled WGS sequence"/>
</dbReference>
<dbReference type="InterPro" id="IPR002843">
    <property type="entry name" value="ATPase_V0-cplx_csu/dsu"/>
</dbReference>
<dbReference type="GO" id="GO:0046961">
    <property type="term" value="F:proton-transporting ATPase activity, rotational mechanism"/>
    <property type="evidence" value="ECO:0007669"/>
    <property type="project" value="InterPro"/>
</dbReference>
<evidence type="ECO:0000256" key="1">
    <source>
        <dbReference type="ARBA" id="ARBA00022448"/>
    </source>
</evidence>
<evidence type="ECO:0000313" key="4">
    <source>
        <dbReference type="Proteomes" id="UP000675379"/>
    </source>
</evidence>
<keyword evidence="1" id="KW-0813">Transport</keyword>
<dbReference type="PANTHER" id="PTHR38682">
    <property type="entry name" value="V-TYPE ATP SYNTHASE SUBUNIT C"/>
    <property type="match status" value="1"/>
</dbReference>
<comment type="caution">
    <text evidence="3">The sequence shown here is derived from an EMBL/GenBank/DDBJ whole genome shotgun (WGS) entry which is preliminary data.</text>
</comment>
<dbReference type="InterPro" id="IPR044911">
    <property type="entry name" value="V-type_ATPase_csu/dsu_dom_3"/>
</dbReference>
<dbReference type="SUPFAM" id="SSF103486">
    <property type="entry name" value="V-type ATP synthase subunit C"/>
    <property type="match status" value="1"/>
</dbReference>
<proteinExistence type="predicted"/>
<dbReference type="EMBL" id="JAGSCS010000003">
    <property type="protein sequence ID" value="MBR0575344.1"/>
    <property type="molecule type" value="Genomic_DNA"/>
</dbReference>
<evidence type="ECO:0000256" key="2">
    <source>
        <dbReference type="ARBA" id="ARBA00023065"/>
    </source>
</evidence>